<keyword evidence="4" id="KW-0862">Zinc</keyword>
<keyword evidence="3" id="KW-0378">Hydrolase</keyword>
<keyword evidence="9" id="KW-1185">Reference proteome</keyword>
<dbReference type="Gene3D" id="3.40.630.10">
    <property type="entry name" value="Zn peptidases"/>
    <property type="match status" value="1"/>
</dbReference>
<evidence type="ECO:0000256" key="1">
    <source>
        <dbReference type="ARBA" id="ARBA00001947"/>
    </source>
</evidence>
<accession>A0A4R1XLE3</accession>
<evidence type="ECO:0000313" key="9">
    <source>
        <dbReference type="Proteomes" id="UP000294963"/>
    </source>
</evidence>
<dbReference type="Proteomes" id="UP000294963">
    <property type="component" value="Unassembled WGS sequence"/>
</dbReference>
<evidence type="ECO:0000259" key="7">
    <source>
        <dbReference type="Pfam" id="PF07687"/>
    </source>
</evidence>
<feature type="domain" description="Peptidase M20 dimerisation" evidence="7">
    <location>
        <begin position="224"/>
        <end position="322"/>
    </location>
</feature>
<dbReference type="InterPro" id="IPR036264">
    <property type="entry name" value="Bact_exopeptidase_dim_dom"/>
</dbReference>
<dbReference type="PANTHER" id="PTHR43808:SF10">
    <property type="entry name" value="BLL3749 PROTEIN"/>
    <property type="match status" value="1"/>
</dbReference>
<dbReference type="InterPro" id="IPR050072">
    <property type="entry name" value="Peptidase_M20A"/>
</dbReference>
<evidence type="ECO:0000256" key="4">
    <source>
        <dbReference type="ARBA" id="ARBA00022833"/>
    </source>
</evidence>
<dbReference type="GO" id="GO:0004180">
    <property type="term" value="F:carboxypeptidase activity"/>
    <property type="evidence" value="ECO:0007669"/>
    <property type="project" value="UniProtKB-KW"/>
</dbReference>
<evidence type="ECO:0000256" key="2">
    <source>
        <dbReference type="ARBA" id="ARBA00022723"/>
    </source>
</evidence>
<dbReference type="OrthoDB" id="9776600at2"/>
<dbReference type="PANTHER" id="PTHR43808">
    <property type="entry name" value="ACETYLORNITHINE DEACETYLASE"/>
    <property type="match status" value="1"/>
</dbReference>
<proteinExistence type="predicted"/>
<evidence type="ECO:0000313" key="8">
    <source>
        <dbReference type="EMBL" id="TCM64326.1"/>
    </source>
</evidence>
<evidence type="ECO:0000256" key="3">
    <source>
        <dbReference type="ARBA" id="ARBA00022801"/>
    </source>
</evidence>
<dbReference type="EMBL" id="SLVJ01000018">
    <property type="protein sequence ID" value="TCM64326.1"/>
    <property type="molecule type" value="Genomic_DNA"/>
</dbReference>
<evidence type="ECO:0000256" key="5">
    <source>
        <dbReference type="ARBA" id="ARBA00023285"/>
    </source>
</evidence>
<reference evidence="8 9" key="1">
    <citation type="submission" date="2019-03" db="EMBL/GenBank/DDBJ databases">
        <title>Genomic analyses of the natural microbiome of Caenorhabditis elegans.</title>
        <authorList>
            <person name="Samuel B."/>
        </authorList>
    </citation>
    <scope>NUCLEOTIDE SEQUENCE [LARGE SCALE GENOMIC DNA]</scope>
    <source>
        <strain evidence="8 9">JUb89</strain>
    </source>
</reference>
<dbReference type="PIRSF" id="PIRSF037238">
    <property type="entry name" value="Carboxypeptidase_G2"/>
    <property type="match status" value="1"/>
</dbReference>
<comment type="caution">
    <text evidence="8">The sequence shown here is derived from an EMBL/GenBank/DDBJ whole genome shotgun (WGS) entry which is preliminary data.</text>
</comment>
<feature type="active site" evidence="6">
    <location>
        <position position="127"/>
    </location>
</feature>
<dbReference type="AlphaFoldDB" id="A0A4R1XLE3"/>
<dbReference type="Pfam" id="PF01546">
    <property type="entry name" value="Peptidase_M20"/>
    <property type="match status" value="1"/>
</dbReference>
<dbReference type="Pfam" id="PF07687">
    <property type="entry name" value="M20_dimer"/>
    <property type="match status" value="1"/>
</dbReference>
<comment type="cofactor">
    <cofactor evidence="1">
        <name>Zn(2+)</name>
        <dbReference type="ChEBI" id="CHEBI:29105"/>
    </cofactor>
</comment>
<dbReference type="InterPro" id="IPR017150">
    <property type="entry name" value="Pept_M20_glutamate_carboxypep"/>
</dbReference>
<dbReference type="Gene3D" id="3.30.70.360">
    <property type="match status" value="1"/>
</dbReference>
<dbReference type="InterPro" id="IPR002933">
    <property type="entry name" value="Peptidase_M20"/>
</dbReference>
<dbReference type="CDD" id="cd03885">
    <property type="entry name" value="M20_CPDG2"/>
    <property type="match status" value="1"/>
</dbReference>
<keyword evidence="2" id="KW-0479">Metal-binding</keyword>
<dbReference type="NCBIfam" id="NF004788">
    <property type="entry name" value="PRK06133.1"/>
    <property type="match status" value="1"/>
</dbReference>
<dbReference type="InterPro" id="IPR001261">
    <property type="entry name" value="ArgE/DapE_CS"/>
</dbReference>
<keyword evidence="5" id="KW-0170">Cobalt</keyword>
<protein>
    <submittedName>
        <fullName evidence="8">Glutamate carboxypeptidase</fullName>
    </submittedName>
</protein>
<dbReference type="SUPFAM" id="SSF53187">
    <property type="entry name" value="Zn-dependent exopeptidases"/>
    <property type="match status" value="1"/>
</dbReference>
<sequence length="430" mass="46417">MFKSKQVSNKSAHFAFSLGLIGYMAVTTTHAAPQQDLKKIVDLEKSAYLETLKQLVNIESGSKDLEGTQEIARLVAQKLKATGAEVSILESKDMYRMDDTPAQTGPMVKAVLKGQGKTKIMLIAHMDTVYKKGMLKDQPFRIDANKAYGLGILDDKQGVAAVIHVLNTLQKMNYKNFDTITVLLNSDEEISSPSSRKLITETAANQDVVFSFEGGGQDGSLRLATSGIGAAYLDIQGKASHAGVKPEAGVNALTELAHQLLQMQDLSNPKTGLKLNWTVASSGATRNVIPDRATAQADARALRVEDFDLLEKNLQERVKVKKLTDSQVNLKFEVRRPPLVANDAAISLAQQAQNIYKNELNLPMNVVATASGGGTDAAFAGLKSKAAVVEGFGLSGDGAHSNNAEYILIDSIVPRLYLTTRLIMQLGESK</sequence>
<organism evidence="8 9">
    <name type="scientific">Acinetobacter calcoaceticus</name>
    <dbReference type="NCBI Taxonomy" id="471"/>
    <lineage>
        <taxon>Bacteria</taxon>
        <taxon>Pseudomonadati</taxon>
        <taxon>Pseudomonadota</taxon>
        <taxon>Gammaproteobacteria</taxon>
        <taxon>Moraxellales</taxon>
        <taxon>Moraxellaceae</taxon>
        <taxon>Acinetobacter</taxon>
        <taxon>Acinetobacter calcoaceticus/baumannii complex</taxon>
    </lineage>
</organism>
<dbReference type="GO" id="GO:0046872">
    <property type="term" value="F:metal ion binding"/>
    <property type="evidence" value="ECO:0007669"/>
    <property type="project" value="UniProtKB-KW"/>
</dbReference>
<evidence type="ECO:0000256" key="6">
    <source>
        <dbReference type="PIRSR" id="PIRSR037238-1"/>
    </source>
</evidence>
<keyword evidence="8" id="KW-0121">Carboxypeptidase</keyword>
<name>A0A4R1XLE3_ACICA</name>
<gene>
    <name evidence="8" type="ORF">EC844_1182</name>
</gene>
<keyword evidence="8" id="KW-0645">Protease</keyword>
<dbReference type="SUPFAM" id="SSF55031">
    <property type="entry name" value="Bacterial exopeptidase dimerisation domain"/>
    <property type="match status" value="1"/>
</dbReference>
<dbReference type="PROSITE" id="PS00758">
    <property type="entry name" value="ARGE_DAPE_CPG2_1"/>
    <property type="match status" value="1"/>
</dbReference>
<dbReference type="InterPro" id="IPR011650">
    <property type="entry name" value="Peptidase_M20_dimer"/>
</dbReference>
<feature type="active site" description="Proton acceptor" evidence="6">
    <location>
        <position position="188"/>
    </location>
</feature>